<dbReference type="GO" id="GO:0000421">
    <property type="term" value="C:autophagosome membrane"/>
    <property type="evidence" value="ECO:0007669"/>
    <property type="project" value="TreeGrafter"/>
</dbReference>
<dbReference type="EMBL" id="JAVRJZ010000013">
    <property type="protein sequence ID" value="KAK2714503.1"/>
    <property type="molecule type" value="Genomic_DNA"/>
</dbReference>
<evidence type="ECO:0000313" key="6">
    <source>
        <dbReference type="EMBL" id="KAK2714502.1"/>
    </source>
</evidence>
<evidence type="ECO:0000256" key="5">
    <source>
        <dbReference type="SAM" id="MobiDB-lite"/>
    </source>
</evidence>
<dbReference type="GO" id="GO:0097352">
    <property type="term" value="P:autophagosome maturation"/>
    <property type="evidence" value="ECO:0007669"/>
    <property type="project" value="TreeGrafter"/>
</dbReference>
<dbReference type="AlphaFoldDB" id="A0AA88I386"/>
<dbReference type="GO" id="GO:0000045">
    <property type="term" value="P:autophagosome assembly"/>
    <property type="evidence" value="ECO:0007669"/>
    <property type="project" value="InterPro"/>
</dbReference>
<dbReference type="PANTHER" id="PTHR13385">
    <property type="entry name" value="AUTOPHAGY PROTEIN 12"/>
    <property type="match status" value="1"/>
</dbReference>
<feature type="compositionally biased region" description="Basic and acidic residues" evidence="5">
    <location>
        <begin position="18"/>
        <end position="28"/>
    </location>
</feature>
<dbReference type="SUPFAM" id="SSF54236">
    <property type="entry name" value="Ubiquitin-like"/>
    <property type="match status" value="1"/>
</dbReference>
<sequence length="118" mass="13440">MEENQVQNGAKISSSVTEEERIPAEEDKSKRKVEILLKSVGDTPLVKKKKWMVEPDRTIGSIITFVKKLVFQDQNESLYIYVNQFFAPAPDQIISNLLNCFGADGRLVLHYSRKPAWG</sequence>
<feature type="compositionally biased region" description="Polar residues" evidence="5">
    <location>
        <begin position="1"/>
        <end position="16"/>
    </location>
</feature>
<accession>A0AA88I386</accession>
<dbReference type="CDD" id="cd01612">
    <property type="entry name" value="Ubl_ATG12"/>
    <property type="match status" value="1"/>
</dbReference>
<keyword evidence="2 4" id="KW-0833">Ubl conjugation pathway</keyword>
<dbReference type="EMBL" id="JAVRJZ010000013">
    <property type="protein sequence ID" value="KAK2714502.1"/>
    <property type="molecule type" value="Genomic_DNA"/>
</dbReference>
<dbReference type="InterPro" id="IPR007242">
    <property type="entry name" value="Atg12"/>
</dbReference>
<keyword evidence="3 4" id="KW-0072">Autophagy</keyword>
<dbReference type="GO" id="GO:0034045">
    <property type="term" value="C:phagophore assembly site membrane"/>
    <property type="evidence" value="ECO:0007669"/>
    <property type="project" value="TreeGrafter"/>
</dbReference>
<organism evidence="6 7">
    <name type="scientific">Artemia franciscana</name>
    <name type="common">Brine shrimp</name>
    <name type="synonym">Artemia sanfranciscana</name>
    <dbReference type="NCBI Taxonomy" id="6661"/>
    <lineage>
        <taxon>Eukaryota</taxon>
        <taxon>Metazoa</taxon>
        <taxon>Ecdysozoa</taxon>
        <taxon>Arthropoda</taxon>
        <taxon>Crustacea</taxon>
        <taxon>Branchiopoda</taxon>
        <taxon>Anostraca</taxon>
        <taxon>Artemiidae</taxon>
        <taxon>Artemia</taxon>
    </lineage>
</organism>
<name>A0AA88I386_ARTSF</name>
<protein>
    <recommendedName>
        <fullName evidence="4">Ubiquitin-like protein ATG12</fullName>
    </recommendedName>
</protein>
<evidence type="ECO:0000256" key="3">
    <source>
        <dbReference type="ARBA" id="ARBA00023006"/>
    </source>
</evidence>
<dbReference type="GO" id="GO:0000422">
    <property type="term" value="P:autophagy of mitochondrion"/>
    <property type="evidence" value="ECO:0007669"/>
    <property type="project" value="TreeGrafter"/>
</dbReference>
<dbReference type="PANTHER" id="PTHR13385:SF0">
    <property type="entry name" value="UBIQUITIN-LIKE PROTEIN ATG12"/>
    <property type="match status" value="1"/>
</dbReference>
<gene>
    <name evidence="6" type="ORF">QYM36_008906</name>
</gene>
<dbReference type="GO" id="GO:0019776">
    <property type="term" value="F:Atg8-family ligase activity"/>
    <property type="evidence" value="ECO:0007669"/>
    <property type="project" value="TreeGrafter"/>
</dbReference>
<comment type="similarity">
    <text evidence="4">Belongs to the ATG12 family.</text>
</comment>
<dbReference type="GO" id="GO:0034274">
    <property type="term" value="C:Atg12-Atg5-Atg16 complex"/>
    <property type="evidence" value="ECO:0007669"/>
    <property type="project" value="TreeGrafter"/>
</dbReference>
<dbReference type="GO" id="GO:0061723">
    <property type="term" value="P:glycophagy"/>
    <property type="evidence" value="ECO:0007669"/>
    <property type="project" value="TreeGrafter"/>
</dbReference>
<comment type="function">
    <text evidence="4">Ubiquitin-like protein involved in autophagic vesicle formation.</text>
</comment>
<dbReference type="GO" id="GO:0034727">
    <property type="term" value="P:piecemeal microautophagy of the nucleus"/>
    <property type="evidence" value="ECO:0007669"/>
    <property type="project" value="TreeGrafter"/>
</dbReference>
<evidence type="ECO:0000256" key="4">
    <source>
        <dbReference type="RuleBase" id="RU361201"/>
    </source>
</evidence>
<proteinExistence type="inferred from homology"/>
<dbReference type="Proteomes" id="UP001187531">
    <property type="component" value="Unassembled WGS sequence"/>
</dbReference>
<evidence type="ECO:0000256" key="2">
    <source>
        <dbReference type="ARBA" id="ARBA00022786"/>
    </source>
</evidence>
<keyword evidence="7" id="KW-1185">Reference proteome</keyword>
<evidence type="ECO:0000313" key="7">
    <source>
        <dbReference type="Proteomes" id="UP001187531"/>
    </source>
</evidence>
<dbReference type="Pfam" id="PF04110">
    <property type="entry name" value="APG12"/>
    <property type="match status" value="1"/>
</dbReference>
<feature type="region of interest" description="Disordered" evidence="5">
    <location>
        <begin position="1"/>
        <end position="28"/>
    </location>
</feature>
<dbReference type="Gene3D" id="3.10.20.90">
    <property type="entry name" value="Phosphatidylinositol 3-kinase Catalytic Subunit, Chain A, domain 1"/>
    <property type="match status" value="1"/>
</dbReference>
<reference evidence="6" key="1">
    <citation type="submission" date="2023-07" db="EMBL/GenBank/DDBJ databases">
        <title>Chromosome-level genome assembly of Artemia franciscana.</title>
        <authorList>
            <person name="Jo E."/>
        </authorList>
    </citation>
    <scope>NUCLEOTIDE SEQUENCE</scope>
    <source>
        <tissue evidence="6">Whole body</tissue>
    </source>
</reference>
<comment type="caution">
    <text evidence="6">The sequence shown here is derived from an EMBL/GenBank/DDBJ whole genome shotgun (WGS) entry which is preliminary data.</text>
</comment>
<dbReference type="EMBL" id="JAVRJZ010000013">
    <property type="protein sequence ID" value="KAK2714501.1"/>
    <property type="molecule type" value="Genomic_DNA"/>
</dbReference>
<comment type="subunit">
    <text evidence="4">Forms a conjugate with ATG5.</text>
</comment>
<evidence type="ECO:0000256" key="1">
    <source>
        <dbReference type="ARBA" id="ARBA00022499"/>
    </source>
</evidence>
<dbReference type="InterPro" id="IPR029071">
    <property type="entry name" value="Ubiquitin-like_domsf"/>
</dbReference>
<keyword evidence="1 4" id="KW-1017">Isopeptide bond</keyword>